<feature type="region of interest" description="Disordered" evidence="1">
    <location>
        <begin position="273"/>
        <end position="325"/>
    </location>
</feature>
<dbReference type="InterPro" id="IPR004244">
    <property type="entry name" value="Transposase_22"/>
</dbReference>
<sequence>MAAAAGKPPNCSTPASPAPSDCSIDGADIKTLLSQLPSKSDLEGMFFKMEKTFVDKLATLHEEVSHVGNRMQTLDEEGITTALQLTKIQSLQQTHNEAILFLQRKIEDLDNRGRRNNLRIRGLPEAPDGESENVTLTLTSLFNKLLNRPHDTSINFDRAHRAVRPKALPNEKPRDVICRLHHYPLKETILQKAKQLREIIHTDHKILIFQDLAQSTLIARSALRPDTSALTERNIRFRWSFPFALLVNRQGTTHTISTPADVLTFQQALGLPTEPVEDRTGLPSDKDRQLPQRAKWQRTPRKRPKRAQSGNELTMTPRGATHRTP</sequence>
<evidence type="ECO:0000313" key="2">
    <source>
        <dbReference type="EMBL" id="CAH2325021.1"/>
    </source>
</evidence>
<feature type="compositionally biased region" description="Basic and acidic residues" evidence="1">
    <location>
        <begin position="276"/>
        <end position="290"/>
    </location>
</feature>
<dbReference type="Proteomes" id="UP001295444">
    <property type="component" value="Chromosome 12"/>
</dbReference>
<organism evidence="2 3">
    <name type="scientific">Pelobates cultripes</name>
    <name type="common">Western spadefoot toad</name>
    <dbReference type="NCBI Taxonomy" id="61616"/>
    <lineage>
        <taxon>Eukaryota</taxon>
        <taxon>Metazoa</taxon>
        <taxon>Chordata</taxon>
        <taxon>Craniata</taxon>
        <taxon>Vertebrata</taxon>
        <taxon>Euteleostomi</taxon>
        <taxon>Amphibia</taxon>
        <taxon>Batrachia</taxon>
        <taxon>Anura</taxon>
        <taxon>Pelobatoidea</taxon>
        <taxon>Pelobatidae</taxon>
        <taxon>Pelobates</taxon>
    </lineage>
</organism>
<protein>
    <submittedName>
        <fullName evidence="2">Uncharacterized protein</fullName>
    </submittedName>
</protein>
<evidence type="ECO:0000256" key="1">
    <source>
        <dbReference type="SAM" id="MobiDB-lite"/>
    </source>
</evidence>
<proteinExistence type="predicted"/>
<keyword evidence="3" id="KW-1185">Reference proteome</keyword>
<dbReference type="Gene3D" id="3.30.70.1820">
    <property type="entry name" value="L1 transposable element, RRM domain"/>
    <property type="match status" value="1"/>
</dbReference>
<dbReference type="PANTHER" id="PTHR11505">
    <property type="entry name" value="L1 TRANSPOSABLE ELEMENT-RELATED"/>
    <property type="match status" value="1"/>
</dbReference>
<dbReference type="EMBL" id="OW240923">
    <property type="protein sequence ID" value="CAH2325021.1"/>
    <property type="molecule type" value="Genomic_DNA"/>
</dbReference>
<feature type="compositionally biased region" description="Basic residues" evidence="1">
    <location>
        <begin position="295"/>
        <end position="306"/>
    </location>
</feature>
<accession>A0AAD1WWD2</accession>
<dbReference type="AlphaFoldDB" id="A0AAD1WWD2"/>
<reference evidence="2" key="1">
    <citation type="submission" date="2022-03" db="EMBL/GenBank/DDBJ databases">
        <authorList>
            <person name="Alioto T."/>
            <person name="Alioto T."/>
            <person name="Gomez Garrido J."/>
        </authorList>
    </citation>
    <scope>NUCLEOTIDE SEQUENCE</scope>
</reference>
<gene>
    <name evidence="2" type="ORF">PECUL_23A031085</name>
</gene>
<evidence type="ECO:0000313" key="3">
    <source>
        <dbReference type="Proteomes" id="UP001295444"/>
    </source>
</evidence>
<name>A0AAD1WWD2_PELCU</name>